<evidence type="ECO:0000256" key="1">
    <source>
        <dbReference type="SAM" id="MobiDB-lite"/>
    </source>
</evidence>
<organism evidence="2 3">
    <name type="scientific">Stomoxys calcitrans</name>
    <name type="common">Stable fly</name>
    <name type="synonym">Conops calcitrans</name>
    <dbReference type="NCBI Taxonomy" id="35570"/>
    <lineage>
        <taxon>Eukaryota</taxon>
        <taxon>Metazoa</taxon>
        <taxon>Ecdysozoa</taxon>
        <taxon>Arthropoda</taxon>
        <taxon>Hexapoda</taxon>
        <taxon>Insecta</taxon>
        <taxon>Pterygota</taxon>
        <taxon>Neoptera</taxon>
        <taxon>Endopterygota</taxon>
        <taxon>Diptera</taxon>
        <taxon>Brachycera</taxon>
        <taxon>Muscomorpha</taxon>
        <taxon>Muscoidea</taxon>
        <taxon>Muscidae</taxon>
        <taxon>Stomoxys</taxon>
    </lineage>
</organism>
<dbReference type="VEuPathDB" id="VectorBase:SCAU006571"/>
<evidence type="ECO:0000313" key="2">
    <source>
        <dbReference type="EnsemblMetazoa" id="SCAU006571-PA"/>
    </source>
</evidence>
<dbReference type="Proteomes" id="UP000095300">
    <property type="component" value="Unassembled WGS sequence"/>
</dbReference>
<accession>A0A1I8PBP6</accession>
<protein>
    <submittedName>
        <fullName evidence="2">Uncharacterized protein</fullName>
    </submittedName>
</protein>
<reference evidence="2" key="1">
    <citation type="submission" date="2020-05" db="UniProtKB">
        <authorList>
            <consortium name="EnsemblMetazoa"/>
        </authorList>
    </citation>
    <scope>IDENTIFICATION</scope>
    <source>
        <strain evidence="2">USDA</strain>
    </source>
</reference>
<feature type="compositionally biased region" description="Polar residues" evidence="1">
    <location>
        <begin position="108"/>
        <end position="119"/>
    </location>
</feature>
<dbReference type="AlphaFoldDB" id="A0A1I8PBP6"/>
<gene>
    <name evidence="2" type="primary">106081029</name>
</gene>
<dbReference type="EnsemblMetazoa" id="SCAU006571-RA">
    <property type="protein sequence ID" value="SCAU006571-PA"/>
    <property type="gene ID" value="SCAU006571"/>
</dbReference>
<evidence type="ECO:0000313" key="3">
    <source>
        <dbReference type="Proteomes" id="UP000095300"/>
    </source>
</evidence>
<name>A0A1I8PBP6_STOCA</name>
<sequence length="139" mass="15510">MSVEDFDSSMSSVLAFDDLIDSSGYTDWEDDDHLDSSSSYSSMLYDNCTGLSAPSWSDLYDEFSDLTSYMNGRDDNKHDTFSTSHSSELYDDGRVVAASSGEDDIQHDSFSTSPDSTWNDNDDGKFDSDIPLFVNWHGI</sequence>
<proteinExistence type="predicted"/>
<dbReference type="KEGG" id="scac:106081029"/>
<feature type="region of interest" description="Disordered" evidence="1">
    <location>
        <begin position="100"/>
        <end position="121"/>
    </location>
</feature>
<keyword evidence="3" id="KW-1185">Reference proteome</keyword>